<dbReference type="GO" id="GO:0009901">
    <property type="term" value="P:anther dehiscence"/>
    <property type="evidence" value="ECO:0007669"/>
    <property type="project" value="UniProtKB-ARBA"/>
</dbReference>
<dbReference type="EC" id="3.2.1.15" evidence="3"/>
<reference evidence="14 15" key="1">
    <citation type="submission" date="2021-09" db="EMBL/GenBank/DDBJ databases">
        <title>Genomic insights and catalytic innovation underlie evolution of tropane alkaloids biosynthesis.</title>
        <authorList>
            <person name="Wang Y.-J."/>
            <person name="Tian T."/>
            <person name="Huang J.-P."/>
            <person name="Huang S.-X."/>
        </authorList>
    </citation>
    <scope>NUCLEOTIDE SEQUENCE [LARGE SCALE GENOMIC DNA]</scope>
    <source>
        <strain evidence="14">KIB-2018</strain>
        <tissue evidence="14">Leaf</tissue>
    </source>
</reference>
<accession>A0AAV8UDN9</accession>
<evidence type="ECO:0000313" key="14">
    <source>
        <dbReference type="EMBL" id="KAJ8899228.1"/>
    </source>
</evidence>
<dbReference type="InterPro" id="IPR000743">
    <property type="entry name" value="Glyco_hydro_28"/>
</dbReference>
<feature type="signal peptide" evidence="13">
    <location>
        <begin position="1"/>
        <end position="26"/>
    </location>
</feature>
<evidence type="ECO:0000256" key="8">
    <source>
        <dbReference type="ARBA" id="ARBA00023295"/>
    </source>
</evidence>
<dbReference type="FunFam" id="2.160.20.10:FF:000028">
    <property type="entry name" value="Polygalacturonase QRT2"/>
    <property type="match status" value="1"/>
</dbReference>
<feature type="chain" id="PRO_5043956215" description="endo-polygalacturonase" evidence="13">
    <location>
        <begin position="27"/>
        <end position="521"/>
    </location>
</feature>
<feature type="active site" evidence="11">
    <location>
        <position position="263"/>
    </location>
</feature>
<evidence type="ECO:0000256" key="6">
    <source>
        <dbReference type="ARBA" id="ARBA00022729"/>
    </source>
</evidence>
<evidence type="ECO:0000256" key="4">
    <source>
        <dbReference type="ARBA" id="ARBA00022512"/>
    </source>
</evidence>
<organism evidence="14 15">
    <name type="scientific">Erythroxylum novogranatense</name>
    <dbReference type="NCBI Taxonomy" id="1862640"/>
    <lineage>
        <taxon>Eukaryota</taxon>
        <taxon>Viridiplantae</taxon>
        <taxon>Streptophyta</taxon>
        <taxon>Embryophyta</taxon>
        <taxon>Tracheophyta</taxon>
        <taxon>Spermatophyta</taxon>
        <taxon>Magnoliopsida</taxon>
        <taxon>eudicotyledons</taxon>
        <taxon>Gunneridae</taxon>
        <taxon>Pentapetalae</taxon>
        <taxon>rosids</taxon>
        <taxon>fabids</taxon>
        <taxon>Malpighiales</taxon>
        <taxon>Erythroxylaceae</taxon>
        <taxon>Erythroxylum</taxon>
    </lineage>
</organism>
<evidence type="ECO:0000256" key="11">
    <source>
        <dbReference type="PROSITE-ProRule" id="PRU10052"/>
    </source>
</evidence>
<dbReference type="PANTHER" id="PTHR31375">
    <property type="match status" value="1"/>
</dbReference>
<keyword evidence="8 12" id="KW-0326">Glycosidase</keyword>
<evidence type="ECO:0000313" key="15">
    <source>
        <dbReference type="Proteomes" id="UP001159364"/>
    </source>
</evidence>
<keyword evidence="6 13" id="KW-0732">Signal</keyword>
<evidence type="ECO:0000256" key="10">
    <source>
        <dbReference type="ARBA" id="ARBA00034074"/>
    </source>
</evidence>
<dbReference type="GO" id="GO:0009830">
    <property type="term" value="P:cell wall modification involved in abscission"/>
    <property type="evidence" value="ECO:0007669"/>
    <property type="project" value="UniProtKB-ARBA"/>
</dbReference>
<keyword evidence="4" id="KW-0134">Cell wall</keyword>
<comment type="similarity">
    <text evidence="2 12">Belongs to the glycosyl hydrolase 28 family.</text>
</comment>
<evidence type="ECO:0000256" key="5">
    <source>
        <dbReference type="ARBA" id="ARBA00022525"/>
    </source>
</evidence>
<dbReference type="Proteomes" id="UP001159364">
    <property type="component" value="Linkage Group LG08"/>
</dbReference>
<sequence>MNLPSSSPTLLFWFLFIVTCFYSCHGFYIEKSGTQGVKYIISRYSENADRFGAKANRRKDDNEGFLNTWNKACSSEGDVAIVVPRSTYTLKPITFSGPCKSNITFQIYGTIKAPADIGDYEHRNQWIEFLNLESFRVEGGGTIDGNGKIWWRETCKIKKSQPCISSAPTAMTFRECKNFEVVNLNFINAQQMHLRFDKCENVRAMSLSVTAPGRSPNTDGIHISATQNISLEDCVVGTGDDCISIVSGSEYVRATNITCGPGHGISIGSLGAGHEDAKVSNVFVDGATFSGTSNGVRIKTWQGGSGFAKDILFQNIKVHKVHNPIIIDQNYCDRKEACEEQPSAVEISNVMYRNIVGNSASEVGVNLQCSKTIPCRGIFMENIDLTSQKDGESAKASCHNVDLEKIGKVLISSKHESLGSQSIILLSFFVAINYKFSILGIYHEIDQLTNSYLTKPGHLDCQSFATGLSSSSEQYCIYRNIVGTSSSEVGVTFNCSKNKEFCCITLLCSAKKPAPKPPAIM</sequence>
<dbReference type="EMBL" id="JAIWQS010000008">
    <property type="protein sequence ID" value="KAJ8899228.1"/>
    <property type="molecule type" value="Genomic_DNA"/>
</dbReference>
<name>A0AAV8UDN9_9ROSI</name>
<keyword evidence="15" id="KW-1185">Reference proteome</keyword>
<comment type="subcellular location">
    <subcellularLocation>
        <location evidence="1">Secreted</location>
        <location evidence="1">Cell wall</location>
    </subcellularLocation>
</comment>
<comment type="caution">
    <text evidence="14">The sequence shown here is derived from an EMBL/GenBank/DDBJ whole genome shotgun (WGS) entry which is preliminary data.</text>
</comment>
<dbReference type="PROSITE" id="PS00502">
    <property type="entry name" value="POLYGALACTURONASE"/>
    <property type="match status" value="1"/>
</dbReference>
<dbReference type="GO" id="GO:0010047">
    <property type="term" value="P:fruit dehiscence"/>
    <property type="evidence" value="ECO:0007669"/>
    <property type="project" value="UniProtKB-ARBA"/>
</dbReference>
<comment type="catalytic activity">
    <reaction evidence="10">
        <text>(1,4-alpha-D-galacturonosyl)n+m + H2O = (1,4-alpha-D-galacturonosyl)n + (1,4-alpha-D-galacturonosyl)m.</text>
        <dbReference type="EC" id="3.2.1.15"/>
    </reaction>
</comment>
<dbReference type="Pfam" id="PF00295">
    <property type="entry name" value="Glyco_hydro_28"/>
    <property type="match status" value="1"/>
</dbReference>
<evidence type="ECO:0000256" key="1">
    <source>
        <dbReference type="ARBA" id="ARBA00004191"/>
    </source>
</evidence>
<dbReference type="InterPro" id="IPR012334">
    <property type="entry name" value="Pectin_lyas_fold"/>
</dbReference>
<dbReference type="GO" id="GO:0004650">
    <property type="term" value="F:polygalacturonase activity"/>
    <property type="evidence" value="ECO:0007669"/>
    <property type="project" value="UniProtKB-EC"/>
</dbReference>
<dbReference type="Gene3D" id="2.160.20.10">
    <property type="entry name" value="Single-stranded right-handed beta-helix, Pectin lyase-like"/>
    <property type="match status" value="1"/>
</dbReference>
<protein>
    <recommendedName>
        <fullName evidence="3">endo-polygalacturonase</fullName>
        <ecNumber evidence="3">3.2.1.15</ecNumber>
    </recommendedName>
</protein>
<evidence type="ECO:0000256" key="3">
    <source>
        <dbReference type="ARBA" id="ARBA00012736"/>
    </source>
</evidence>
<evidence type="ECO:0000256" key="9">
    <source>
        <dbReference type="ARBA" id="ARBA00023316"/>
    </source>
</evidence>
<dbReference type="InterPro" id="IPR011050">
    <property type="entry name" value="Pectin_lyase_fold/virulence"/>
</dbReference>
<keyword evidence="9" id="KW-0961">Cell wall biogenesis/degradation</keyword>
<gene>
    <name evidence="14" type="ORF">K2173_012404</name>
</gene>
<proteinExistence type="inferred from homology"/>
<evidence type="ECO:0000256" key="13">
    <source>
        <dbReference type="SAM" id="SignalP"/>
    </source>
</evidence>
<evidence type="ECO:0000256" key="2">
    <source>
        <dbReference type="ARBA" id="ARBA00008834"/>
    </source>
</evidence>
<dbReference type="AlphaFoldDB" id="A0AAV8UDN9"/>
<dbReference type="GO" id="GO:0005975">
    <property type="term" value="P:carbohydrate metabolic process"/>
    <property type="evidence" value="ECO:0007669"/>
    <property type="project" value="InterPro"/>
</dbReference>
<evidence type="ECO:0000256" key="7">
    <source>
        <dbReference type="ARBA" id="ARBA00022801"/>
    </source>
</evidence>
<evidence type="ECO:0000256" key="12">
    <source>
        <dbReference type="RuleBase" id="RU361169"/>
    </source>
</evidence>
<keyword evidence="7 12" id="KW-0378">Hydrolase</keyword>
<keyword evidence="5" id="KW-0964">Secreted</keyword>
<dbReference type="SUPFAM" id="SSF51126">
    <property type="entry name" value="Pectin lyase-like"/>
    <property type="match status" value="1"/>
</dbReference>